<evidence type="ECO:0000256" key="2">
    <source>
        <dbReference type="ARBA" id="ARBA00006618"/>
    </source>
</evidence>
<sequence>MDDFVLRTGEPFSFNTTAAQPQYFKYEFPEGVDSVIVKVASNTAFPCSVISIQDVLCPVYDLDNNVAFIGMYQTMTKKAAITVQRKDFPSNSFYVVVVVKTEDQACGGSLPFYPFIEGTFCALGLAGGGEGLGSSWEVEEPAWLLDLIGYRFLALDSSRPDPTNSTQAPGRRLFAILTFYFQMNRSIKGTARKPCPCWSRELSRRRPTLAACSSAWAYFSPSTCLPCSWPVGKTGGKGRRAFWWPWTEPAQKAVTLGSWPTPFLAAPPMMATTTAPLVGVRAQACWSPPPLASSAPPGVGSRATCPEVSSTGLTTYDSPAENGSGSTGSTDGLVDSAGPGDLSYNYQDPVCTRPRLDSMSSVEEDDYDTLADIDSDKNVIRTKQYLYVADLARKDKRVLRKKYQIYFWNIATIAVFYALPVVQLVITYQTVVNVTGNQDICYYNFLCAHPLGNLSAFNNILSNLGYILLGLLFLLIILQREINHNRALLRNDLCALECGIPKHFGLFYAMGTALMMEGLLSACYHVCPNYTNFQFDTSFMYMIAGLCMLKLYQKRHPDINASAYSAYACLAIVIFFSVLGVVRPRPTLLTWRTGARVCTHPRPPPLLERPLLPPSGALPAWHTASPAPPEKGQAGVEGGGFPSVPQPCPRGPPQVFGKGNTAFWIVFSVIHITATLLLSTQLYYMGRWKLDSGICRRILHVLYTDCIRQCSGPLYVDRMVLLVMGNIINWSLAAYGLIMRPNDFASYLLAIGICNLLLYFAFYIIMKLRSGERIKLIPLLCIVCTSVVWGFALFFFFQGLSTWQKTPAESREHNRDCILLDFFDDHDIWHFLSSIAMFGSFLVLLTLDDDLDTVQRDKIYVF</sequence>
<dbReference type="GO" id="GO:0042593">
    <property type="term" value="P:glucose homeostasis"/>
    <property type="evidence" value="ECO:0007669"/>
    <property type="project" value="Ensembl"/>
</dbReference>
<keyword evidence="3 9" id="KW-0812">Transmembrane</keyword>
<keyword evidence="5 9" id="KW-1133">Transmembrane helix</keyword>
<dbReference type="PANTHER" id="PTHR12185">
    <property type="entry name" value="SID1 TRANSMEMBRANE FAMILY MEMEBER"/>
    <property type="match status" value="1"/>
</dbReference>
<dbReference type="GO" id="GO:0005765">
    <property type="term" value="C:lysosomal membrane"/>
    <property type="evidence" value="ECO:0007669"/>
    <property type="project" value="Ensembl"/>
</dbReference>
<feature type="transmembrane region" description="Helical" evidence="9">
    <location>
        <begin position="460"/>
        <end position="478"/>
    </location>
</feature>
<keyword evidence="11" id="KW-1185">Reference proteome</keyword>
<dbReference type="GO" id="GO:0061178">
    <property type="term" value="P:regulation of insulin secretion involved in cellular response to glucose stimulus"/>
    <property type="evidence" value="ECO:0007669"/>
    <property type="project" value="Ensembl"/>
</dbReference>
<dbReference type="PANTHER" id="PTHR12185:SF16">
    <property type="entry name" value="SID1 TRANSMEMBRANE FAMILY MEMBER 2"/>
    <property type="match status" value="1"/>
</dbReference>
<dbReference type="Pfam" id="PF13965">
    <property type="entry name" value="SID-1_RNA_chan"/>
    <property type="match status" value="3"/>
</dbReference>
<evidence type="ECO:0000313" key="10">
    <source>
        <dbReference type="Ensembl" id="ENSMMSP00000027486.1"/>
    </source>
</evidence>
<organism evidence="10 11">
    <name type="scientific">Moschus moschiferus</name>
    <name type="common">Siberian musk deer</name>
    <name type="synonym">Moschus sibiricus</name>
    <dbReference type="NCBI Taxonomy" id="68415"/>
    <lineage>
        <taxon>Eukaryota</taxon>
        <taxon>Metazoa</taxon>
        <taxon>Chordata</taxon>
        <taxon>Craniata</taxon>
        <taxon>Vertebrata</taxon>
        <taxon>Euteleostomi</taxon>
        <taxon>Mammalia</taxon>
        <taxon>Eutheria</taxon>
        <taxon>Laurasiatheria</taxon>
        <taxon>Artiodactyla</taxon>
        <taxon>Ruminantia</taxon>
        <taxon>Pecora</taxon>
        <taxon>Moschidae</taxon>
        <taxon>Moschus</taxon>
    </lineage>
</organism>
<comment type="subcellular location">
    <subcellularLocation>
        <location evidence="1">Membrane</location>
        <topology evidence="1">Multi-pass membrane protein</topology>
    </subcellularLocation>
</comment>
<feature type="transmembrane region" description="Helical" evidence="9">
    <location>
        <begin position="777"/>
        <end position="797"/>
    </location>
</feature>
<dbReference type="GO" id="GO:0006401">
    <property type="term" value="P:RNA catabolic process"/>
    <property type="evidence" value="ECO:0007669"/>
    <property type="project" value="Ensembl"/>
</dbReference>
<dbReference type="Proteomes" id="UP000694544">
    <property type="component" value="Unplaced"/>
</dbReference>
<evidence type="ECO:0000256" key="1">
    <source>
        <dbReference type="ARBA" id="ARBA00004141"/>
    </source>
</evidence>
<comment type="similarity">
    <text evidence="2">Belongs to the SID1 family.</text>
</comment>
<dbReference type="GO" id="GO:0009749">
    <property type="term" value="P:response to glucose"/>
    <property type="evidence" value="ECO:0007669"/>
    <property type="project" value="Ensembl"/>
</dbReference>
<evidence type="ECO:0000313" key="11">
    <source>
        <dbReference type="Proteomes" id="UP000694544"/>
    </source>
</evidence>
<feature type="compositionally biased region" description="Polar residues" evidence="8">
    <location>
        <begin position="307"/>
        <end position="330"/>
    </location>
</feature>
<dbReference type="InterPro" id="IPR025958">
    <property type="entry name" value="SID1_TM_fam"/>
</dbReference>
<dbReference type="GeneTree" id="ENSGT00390000010091"/>
<reference evidence="10" key="2">
    <citation type="submission" date="2025-09" db="UniProtKB">
        <authorList>
            <consortium name="Ensembl"/>
        </authorList>
    </citation>
    <scope>IDENTIFICATION</scope>
</reference>
<keyword evidence="7" id="KW-0325">Glycoprotein</keyword>
<reference evidence="10" key="1">
    <citation type="submission" date="2025-08" db="UniProtKB">
        <authorList>
            <consortium name="Ensembl"/>
        </authorList>
    </citation>
    <scope>IDENTIFICATION</scope>
</reference>
<keyword evidence="6 9" id="KW-0472">Membrane</keyword>
<evidence type="ECO:0000256" key="3">
    <source>
        <dbReference type="ARBA" id="ARBA00022692"/>
    </source>
</evidence>
<evidence type="ECO:0000256" key="4">
    <source>
        <dbReference type="ARBA" id="ARBA00022729"/>
    </source>
</evidence>
<evidence type="ECO:0000256" key="7">
    <source>
        <dbReference type="ARBA" id="ARBA00023180"/>
    </source>
</evidence>
<feature type="transmembrane region" description="Helical" evidence="9">
    <location>
        <begin position="828"/>
        <end position="847"/>
    </location>
</feature>
<proteinExistence type="inferred from homology"/>
<evidence type="ECO:0000256" key="5">
    <source>
        <dbReference type="ARBA" id="ARBA00022989"/>
    </source>
</evidence>
<dbReference type="GO" id="GO:0005886">
    <property type="term" value="C:plasma membrane"/>
    <property type="evidence" value="ECO:0007669"/>
    <property type="project" value="Ensembl"/>
</dbReference>
<feature type="transmembrane region" description="Helical" evidence="9">
    <location>
        <begin position="719"/>
        <end position="738"/>
    </location>
</feature>
<evidence type="ECO:0000256" key="8">
    <source>
        <dbReference type="SAM" id="MobiDB-lite"/>
    </source>
</evidence>
<accession>A0A8C6EDM2</accession>
<dbReference type="AlphaFoldDB" id="A0A8C6EDM2"/>
<name>A0A8C6EDM2_MOSMO</name>
<dbReference type="GO" id="GO:0003323">
    <property type="term" value="P:type B pancreatic cell development"/>
    <property type="evidence" value="ECO:0007669"/>
    <property type="project" value="Ensembl"/>
</dbReference>
<dbReference type="GO" id="GO:0044342">
    <property type="term" value="P:type B pancreatic cell proliferation"/>
    <property type="evidence" value="ECO:0007669"/>
    <property type="project" value="Ensembl"/>
</dbReference>
<feature type="transmembrane region" description="Helical" evidence="9">
    <location>
        <begin position="564"/>
        <end position="582"/>
    </location>
</feature>
<dbReference type="GO" id="GO:0051033">
    <property type="term" value="F:RNA transmembrane transporter activity"/>
    <property type="evidence" value="ECO:0007669"/>
    <property type="project" value="TreeGrafter"/>
</dbReference>
<protein>
    <submittedName>
        <fullName evidence="10">SID1 transmembrane family member 2</fullName>
    </submittedName>
</protein>
<dbReference type="GO" id="GO:0035612">
    <property type="term" value="F:AP-2 adaptor complex binding"/>
    <property type="evidence" value="ECO:0007669"/>
    <property type="project" value="Ensembl"/>
</dbReference>
<dbReference type="GO" id="GO:0000902">
    <property type="term" value="P:cell morphogenesis"/>
    <property type="evidence" value="ECO:0007669"/>
    <property type="project" value="Ensembl"/>
</dbReference>
<gene>
    <name evidence="10" type="primary">SIDT2</name>
</gene>
<evidence type="ECO:0000256" key="6">
    <source>
        <dbReference type="ARBA" id="ARBA00023136"/>
    </source>
</evidence>
<keyword evidence="4" id="KW-0732">Signal</keyword>
<feature type="transmembrane region" description="Helical" evidence="9">
    <location>
        <begin position="662"/>
        <end position="684"/>
    </location>
</feature>
<feature type="region of interest" description="Disordered" evidence="8">
    <location>
        <begin position="292"/>
        <end position="333"/>
    </location>
</feature>
<dbReference type="GO" id="GO:0003725">
    <property type="term" value="F:double-stranded RNA binding"/>
    <property type="evidence" value="ECO:0007669"/>
    <property type="project" value="Ensembl"/>
</dbReference>
<evidence type="ECO:0000256" key="9">
    <source>
        <dbReference type="SAM" id="Phobius"/>
    </source>
</evidence>
<feature type="transmembrane region" description="Helical" evidence="9">
    <location>
        <begin position="406"/>
        <end position="426"/>
    </location>
</feature>
<feature type="transmembrane region" description="Helical" evidence="9">
    <location>
        <begin position="744"/>
        <end position="765"/>
    </location>
</feature>
<dbReference type="Ensembl" id="ENSMMST00000030292.1">
    <property type="protein sequence ID" value="ENSMMSP00000027486.1"/>
    <property type="gene ID" value="ENSMMSG00000020598.1"/>
</dbReference>
<dbReference type="GO" id="GO:0035650">
    <property type="term" value="F:AP-1 adaptor complex binding"/>
    <property type="evidence" value="ECO:0007669"/>
    <property type="project" value="Ensembl"/>
</dbReference>